<feature type="region of interest" description="Disordered" evidence="5">
    <location>
        <begin position="636"/>
        <end position="665"/>
    </location>
</feature>
<evidence type="ECO:0000256" key="4">
    <source>
        <dbReference type="ARBA" id="ARBA00022840"/>
    </source>
</evidence>
<dbReference type="InterPro" id="IPR051681">
    <property type="entry name" value="Ser/Thr_Kinases-Pseudokinases"/>
</dbReference>
<dbReference type="PANTHER" id="PTHR44329">
    <property type="entry name" value="SERINE/THREONINE-PROTEIN KINASE TNNI3K-RELATED"/>
    <property type="match status" value="1"/>
</dbReference>
<dbReference type="GO" id="GO:0004674">
    <property type="term" value="F:protein serine/threonine kinase activity"/>
    <property type="evidence" value="ECO:0007669"/>
    <property type="project" value="TreeGrafter"/>
</dbReference>
<evidence type="ECO:0000259" key="6">
    <source>
        <dbReference type="PROSITE" id="PS50011"/>
    </source>
</evidence>
<dbReference type="EMBL" id="ML002244">
    <property type="protein sequence ID" value="RKP39782.1"/>
    <property type="molecule type" value="Genomic_DNA"/>
</dbReference>
<sequence length="730" mass="78251">MYLVQALIFQLDSSDSLRVFHFRLTYSFPASRSRSKLFETPQPVPSKCPACFRIRPQFLPNRLSITPALYLGSNPPSPPLSSIHSAMSESTSTSSFPFIPSIVRKVSSKLSPRSVPARLALPPTPPGSVEGRSMSGSSVPALDLNDALPALIVPGHHSPILSTYLPTPQPSAPSSVKGISPSISLCPSVEGLLVPSMATAIPIPSPPQAGHPHQVQFRIADETLLGEGQLAKVYRATVTPAGADHATSPFPATCVVKLIEASHVTPGSPWYAGLSEARILHQLQQDPAAPADLPIVRLLGVTVLDLADPTDAPLTFDLDADQTADLLDSAEESKADAMVPAQPGRHLAIILEYCGNGSLWSWVQKHKSEVGFPLWVKWAHQFTQALQTLHNAGFVHYDLKPHNVLLTDHLDIRLADLGSAWKPSAEDHNTPASAATPGTPNNNQAARAAPFSQLGTVMYTAPELLNPAPPRPISASDTPSPPRRRAPLPAPHIVRSGQPKIMASDIFSAGILLFITGITGQDPYVWAKSTMELMLTAMKGAFWDMEMQRARLNGPPTRTRSLNRRPESSLNHLGSLTAGRIAAVGGRAPLAGSLASGASTHRVSSPAVELSQVEPPHHDSVPLLQRLDLRSVRNTHGCSAPTSPISPDRYNPSTTGTGRVPPITPPRHGAGPRPFENPSLFFLNGDPVPTPVVDLLQAMVAKDPTQRPAISDVLRELKTIEAEYLPSYLY</sequence>
<dbReference type="PROSITE" id="PS50011">
    <property type="entry name" value="PROTEIN_KINASE_DOM"/>
    <property type="match status" value="1"/>
</dbReference>
<feature type="region of interest" description="Disordered" evidence="5">
    <location>
        <begin position="464"/>
        <end position="494"/>
    </location>
</feature>
<dbReference type="PANTHER" id="PTHR44329:SF288">
    <property type="entry name" value="MITOGEN-ACTIVATED PROTEIN KINASE KINASE KINASE 20"/>
    <property type="match status" value="1"/>
</dbReference>
<keyword evidence="1" id="KW-0808">Transferase</keyword>
<feature type="region of interest" description="Disordered" evidence="5">
    <location>
        <begin position="117"/>
        <end position="137"/>
    </location>
</feature>
<dbReference type="PROSITE" id="PS00108">
    <property type="entry name" value="PROTEIN_KINASE_ST"/>
    <property type="match status" value="1"/>
</dbReference>
<feature type="domain" description="Protein kinase" evidence="6">
    <location>
        <begin position="219"/>
        <end position="725"/>
    </location>
</feature>
<accession>A0A4Q0A321</accession>
<dbReference type="Proteomes" id="UP000268162">
    <property type="component" value="Unassembled WGS sequence"/>
</dbReference>
<dbReference type="SUPFAM" id="SSF56112">
    <property type="entry name" value="Protein kinase-like (PK-like)"/>
    <property type="match status" value="1"/>
</dbReference>
<evidence type="ECO:0000313" key="8">
    <source>
        <dbReference type="Proteomes" id="UP000268162"/>
    </source>
</evidence>
<evidence type="ECO:0000256" key="2">
    <source>
        <dbReference type="ARBA" id="ARBA00022741"/>
    </source>
</evidence>
<name>A0A4Q0A321_9FUNG</name>
<gene>
    <name evidence="7" type="ORF">BJ085DRAFT_41523</name>
</gene>
<keyword evidence="8" id="KW-1185">Reference proteome</keyword>
<dbReference type="AlphaFoldDB" id="A0A4Q0A321"/>
<dbReference type="InterPro" id="IPR008271">
    <property type="entry name" value="Ser/Thr_kinase_AS"/>
</dbReference>
<keyword evidence="4" id="KW-0067">ATP-binding</keyword>
<dbReference type="GO" id="GO:0005524">
    <property type="term" value="F:ATP binding"/>
    <property type="evidence" value="ECO:0007669"/>
    <property type="project" value="UniProtKB-KW"/>
</dbReference>
<evidence type="ECO:0000313" key="7">
    <source>
        <dbReference type="EMBL" id="RKP39782.1"/>
    </source>
</evidence>
<reference evidence="8" key="1">
    <citation type="journal article" date="2018" name="Nat. Microbiol.">
        <title>Leveraging single-cell genomics to expand the fungal tree of life.</title>
        <authorList>
            <person name="Ahrendt S.R."/>
            <person name="Quandt C.A."/>
            <person name="Ciobanu D."/>
            <person name="Clum A."/>
            <person name="Salamov A."/>
            <person name="Andreopoulos B."/>
            <person name="Cheng J.F."/>
            <person name="Woyke T."/>
            <person name="Pelin A."/>
            <person name="Henrissat B."/>
            <person name="Reynolds N.K."/>
            <person name="Benny G.L."/>
            <person name="Smith M.E."/>
            <person name="James T.Y."/>
            <person name="Grigoriev I.V."/>
        </authorList>
    </citation>
    <scope>NUCLEOTIDE SEQUENCE [LARGE SCALE GENOMIC DNA]</scope>
    <source>
        <strain evidence="8">RSA 468</strain>
    </source>
</reference>
<keyword evidence="3 7" id="KW-0418">Kinase</keyword>
<dbReference type="Pfam" id="PF00069">
    <property type="entry name" value="Pkinase"/>
    <property type="match status" value="1"/>
</dbReference>
<evidence type="ECO:0000256" key="5">
    <source>
        <dbReference type="SAM" id="MobiDB-lite"/>
    </source>
</evidence>
<keyword evidence="2" id="KW-0547">Nucleotide-binding</keyword>
<dbReference type="SMART" id="SM00220">
    <property type="entry name" value="S_TKc"/>
    <property type="match status" value="1"/>
</dbReference>
<evidence type="ECO:0000256" key="3">
    <source>
        <dbReference type="ARBA" id="ARBA00022777"/>
    </source>
</evidence>
<feature type="compositionally biased region" description="Polar residues" evidence="5">
    <location>
        <begin position="430"/>
        <end position="445"/>
    </location>
</feature>
<dbReference type="Gene3D" id="1.10.510.10">
    <property type="entry name" value="Transferase(Phosphotransferase) domain 1"/>
    <property type="match status" value="1"/>
</dbReference>
<feature type="compositionally biased region" description="Polar residues" evidence="5">
    <location>
        <begin position="636"/>
        <end position="657"/>
    </location>
</feature>
<dbReference type="STRING" id="215637.A0A4Q0A321"/>
<dbReference type="InterPro" id="IPR011009">
    <property type="entry name" value="Kinase-like_dom_sf"/>
</dbReference>
<evidence type="ECO:0000256" key="1">
    <source>
        <dbReference type="ARBA" id="ARBA00022679"/>
    </source>
</evidence>
<protein>
    <submittedName>
        <fullName evidence="7">Kinase-like domain-containing protein</fullName>
    </submittedName>
</protein>
<dbReference type="InterPro" id="IPR000719">
    <property type="entry name" value="Prot_kinase_dom"/>
</dbReference>
<feature type="region of interest" description="Disordered" evidence="5">
    <location>
        <begin position="423"/>
        <end position="446"/>
    </location>
</feature>
<dbReference type="CDD" id="cd00180">
    <property type="entry name" value="PKc"/>
    <property type="match status" value="1"/>
</dbReference>
<organism evidence="7 8">
    <name type="scientific">Dimargaris cristalligena</name>
    <dbReference type="NCBI Taxonomy" id="215637"/>
    <lineage>
        <taxon>Eukaryota</taxon>
        <taxon>Fungi</taxon>
        <taxon>Fungi incertae sedis</taxon>
        <taxon>Zoopagomycota</taxon>
        <taxon>Kickxellomycotina</taxon>
        <taxon>Dimargaritomycetes</taxon>
        <taxon>Dimargaritales</taxon>
        <taxon>Dimargaritaceae</taxon>
        <taxon>Dimargaris</taxon>
    </lineage>
</organism>
<proteinExistence type="predicted"/>